<dbReference type="AlphaFoldDB" id="A0A1M7FGW6"/>
<feature type="transmembrane region" description="Helical" evidence="1">
    <location>
        <begin position="92"/>
        <end position="110"/>
    </location>
</feature>
<dbReference type="OrthoDB" id="1523735at2"/>
<dbReference type="EMBL" id="FRBL01000006">
    <property type="protein sequence ID" value="SHM03246.1"/>
    <property type="molecule type" value="Genomic_DNA"/>
</dbReference>
<dbReference type="PANTHER" id="PTHR30273:SF2">
    <property type="entry name" value="PROTEIN FECR"/>
    <property type="match status" value="1"/>
</dbReference>
<gene>
    <name evidence="4" type="ORF">SAMN05444266_106136</name>
</gene>
<dbReference type="PIRSF" id="PIRSF018266">
    <property type="entry name" value="FecR"/>
    <property type="match status" value="1"/>
</dbReference>
<dbReference type="GO" id="GO:0016989">
    <property type="term" value="F:sigma factor antagonist activity"/>
    <property type="evidence" value="ECO:0007669"/>
    <property type="project" value="TreeGrafter"/>
</dbReference>
<dbReference type="InterPro" id="IPR032508">
    <property type="entry name" value="FecR_C"/>
</dbReference>
<evidence type="ECO:0000259" key="2">
    <source>
        <dbReference type="Pfam" id="PF04773"/>
    </source>
</evidence>
<keyword evidence="5" id="KW-1185">Reference proteome</keyword>
<sequence length="354" mass="39633">MSEQSRIYALMARKAAGEASADELEELEQLLLENPELQYAFNIVVDIRDVHETNNFTDEEAAALKTKGLEQLAGWLQQEPDPVKRQRLTWKVFAAIAASAGLLIGTFFYWPKSGPATFANQVVTRNGSKSTMVLPDGSTVALNACSQLQYDADKFLKGNREVTLTGEAYFDIRHDPAHPFIVHSGKVNIKVLGTSFNVKAYPEDKQIATTLISGKVAVSFKTTSEEEIILLPAQRLVISKVPAPETHKGMNQAALANYSVAPVRNTNTILTEEATPTAWMSDRFEFDSITLGELSHDLERWYNVHIIFKNEKYKQELFTGVFKKQQLEEVLSALQVTLGFTYEIDKDKKTVIIR</sequence>
<dbReference type="FunFam" id="2.60.120.1440:FF:000001">
    <property type="entry name" value="Putative anti-sigma factor"/>
    <property type="match status" value="1"/>
</dbReference>
<dbReference type="Pfam" id="PF16344">
    <property type="entry name" value="FecR_C"/>
    <property type="match status" value="1"/>
</dbReference>
<feature type="domain" description="FecR protein" evidence="2">
    <location>
        <begin position="121"/>
        <end position="216"/>
    </location>
</feature>
<proteinExistence type="predicted"/>
<evidence type="ECO:0000313" key="4">
    <source>
        <dbReference type="EMBL" id="SHM03246.1"/>
    </source>
</evidence>
<reference evidence="4 5" key="1">
    <citation type="submission" date="2016-11" db="EMBL/GenBank/DDBJ databases">
        <authorList>
            <person name="Jaros S."/>
            <person name="Januszkiewicz K."/>
            <person name="Wedrychowicz H."/>
        </authorList>
    </citation>
    <scope>NUCLEOTIDE SEQUENCE [LARGE SCALE GENOMIC DNA]</scope>
    <source>
        <strain evidence="4 5">DSM 27406</strain>
    </source>
</reference>
<evidence type="ECO:0000313" key="5">
    <source>
        <dbReference type="Proteomes" id="UP000184420"/>
    </source>
</evidence>
<dbReference type="Pfam" id="PF04773">
    <property type="entry name" value="FecR"/>
    <property type="match status" value="1"/>
</dbReference>
<dbReference type="InterPro" id="IPR012373">
    <property type="entry name" value="Ferrdict_sens_TM"/>
</dbReference>
<dbReference type="RefSeq" id="WP_073083074.1">
    <property type="nucleotide sequence ID" value="NZ_FRBL01000006.1"/>
</dbReference>
<evidence type="ECO:0000259" key="3">
    <source>
        <dbReference type="Pfam" id="PF16344"/>
    </source>
</evidence>
<keyword evidence="1" id="KW-0472">Membrane</keyword>
<dbReference type="Gene3D" id="3.55.50.30">
    <property type="match status" value="1"/>
</dbReference>
<keyword evidence="1" id="KW-1133">Transmembrane helix</keyword>
<accession>A0A1M7FGW6</accession>
<name>A0A1M7FGW6_9BACT</name>
<dbReference type="STRING" id="1419482.SAMN05444266_106136"/>
<protein>
    <submittedName>
        <fullName evidence="4">FecR family protein</fullName>
    </submittedName>
</protein>
<feature type="domain" description="Protein FecR C-terminal" evidence="3">
    <location>
        <begin position="283"/>
        <end position="350"/>
    </location>
</feature>
<evidence type="ECO:0000256" key="1">
    <source>
        <dbReference type="SAM" id="Phobius"/>
    </source>
</evidence>
<dbReference type="InterPro" id="IPR006860">
    <property type="entry name" value="FecR"/>
</dbReference>
<dbReference type="Proteomes" id="UP000184420">
    <property type="component" value="Unassembled WGS sequence"/>
</dbReference>
<dbReference type="PANTHER" id="PTHR30273">
    <property type="entry name" value="PERIPLASMIC SIGNAL SENSOR AND SIGMA FACTOR ACTIVATOR FECR-RELATED"/>
    <property type="match status" value="1"/>
</dbReference>
<dbReference type="Gene3D" id="2.60.120.1440">
    <property type="match status" value="1"/>
</dbReference>
<organism evidence="4 5">
    <name type="scientific">Chitinophaga jiangningensis</name>
    <dbReference type="NCBI Taxonomy" id="1419482"/>
    <lineage>
        <taxon>Bacteria</taxon>
        <taxon>Pseudomonadati</taxon>
        <taxon>Bacteroidota</taxon>
        <taxon>Chitinophagia</taxon>
        <taxon>Chitinophagales</taxon>
        <taxon>Chitinophagaceae</taxon>
        <taxon>Chitinophaga</taxon>
    </lineage>
</organism>
<keyword evidence="1" id="KW-0812">Transmembrane</keyword>